<evidence type="ECO:0000313" key="2">
    <source>
        <dbReference type="EMBL" id="EXB97317.1"/>
    </source>
</evidence>
<accession>W9RMC1</accession>
<feature type="region of interest" description="Disordered" evidence="1">
    <location>
        <begin position="117"/>
        <end position="145"/>
    </location>
</feature>
<keyword evidence="3" id="KW-1185">Reference proteome</keyword>
<proteinExistence type="predicted"/>
<evidence type="ECO:0000313" key="3">
    <source>
        <dbReference type="Proteomes" id="UP000030645"/>
    </source>
</evidence>
<sequence length="308" mass="33954">MIGDWNHFEWSSGSQTVECPPTNLFSSTPPPSPPPQPFAATTFTHCHYRWSKQRPYLVDSDADSDGEAWDCDVLRWNRNRRRLDPRALRHAIQRIDEFRASFRRDFRRYSVGTTTPYEHEISGDSGLSASSRRSGGGARRRTKDKAKVLTKLEDFASGVLEPLEEASIRDPSLDGGEAQVVETHHDGGVRPCPESKSQSLSLPRSAKGETCGEVWSPEKTVAGRGETVEMAAIVPAQIHTHSGDGEVQNTSGGVSLNSRLVSLTRRAMQAQLHGPNQAALTQVKKKAQLRLMCLAQSLTQVRLISPAS</sequence>
<organism evidence="2 3">
    <name type="scientific">Morus notabilis</name>
    <dbReference type="NCBI Taxonomy" id="981085"/>
    <lineage>
        <taxon>Eukaryota</taxon>
        <taxon>Viridiplantae</taxon>
        <taxon>Streptophyta</taxon>
        <taxon>Embryophyta</taxon>
        <taxon>Tracheophyta</taxon>
        <taxon>Spermatophyta</taxon>
        <taxon>Magnoliopsida</taxon>
        <taxon>eudicotyledons</taxon>
        <taxon>Gunneridae</taxon>
        <taxon>Pentapetalae</taxon>
        <taxon>rosids</taxon>
        <taxon>fabids</taxon>
        <taxon>Rosales</taxon>
        <taxon>Moraceae</taxon>
        <taxon>Moreae</taxon>
        <taxon>Morus</taxon>
    </lineage>
</organism>
<protein>
    <submittedName>
        <fullName evidence="2">Uncharacterized protein</fullName>
    </submittedName>
</protein>
<dbReference type="Proteomes" id="UP000030645">
    <property type="component" value="Unassembled WGS sequence"/>
</dbReference>
<dbReference type="AlphaFoldDB" id="W9RMC1"/>
<reference evidence="3" key="1">
    <citation type="submission" date="2013-01" db="EMBL/GenBank/DDBJ databases">
        <title>Draft Genome Sequence of a Mulberry Tree, Morus notabilis C.K. Schneid.</title>
        <authorList>
            <person name="He N."/>
            <person name="Zhao S."/>
        </authorList>
    </citation>
    <scope>NUCLEOTIDE SEQUENCE</scope>
</reference>
<feature type="compositionally biased region" description="Low complexity" evidence="1">
    <location>
        <begin position="123"/>
        <end position="133"/>
    </location>
</feature>
<gene>
    <name evidence="2" type="ORF">L484_024178</name>
</gene>
<feature type="region of interest" description="Disordered" evidence="1">
    <location>
        <begin position="185"/>
        <end position="210"/>
    </location>
</feature>
<evidence type="ECO:0000256" key="1">
    <source>
        <dbReference type="SAM" id="MobiDB-lite"/>
    </source>
</evidence>
<name>W9RMC1_9ROSA</name>
<dbReference type="EMBL" id="KE345262">
    <property type="protein sequence ID" value="EXB97317.1"/>
    <property type="molecule type" value="Genomic_DNA"/>
</dbReference>